<comment type="caution">
    <text evidence="3">The sequence shown here is derived from an EMBL/GenBank/DDBJ whole genome shotgun (WGS) entry which is preliminary data.</text>
</comment>
<evidence type="ECO:0000256" key="2">
    <source>
        <dbReference type="SAM" id="Phobius"/>
    </source>
</evidence>
<reference evidence="3 4" key="1">
    <citation type="submission" date="2023-03" db="EMBL/GenBank/DDBJ databases">
        <title>YIM 133296 draft genome.</title>
        <authorList>
            <person name="Xiong L."/>
        </authorList>
    </citation>
    <scope>NUCLEOTIDE SEQUENCE [LARGE SCALE GENOMIC DNA]</scope>
    <source>
        <strain evidence="3 4">YIM 133296</strain>
    </source>
</reference>
<organism evidence="3 4">
    <name type="scientific">Luteipulveratus flavus</name>
    <dbReference type="NCBI Taxonomy" id="3031728"/>
    <lineage>
        <taxon>Bacteria</taxon>
        <taxon>Bacillati</taxon>
        <taxon>Actinomycetota</taxon>
        <taxon>Actinomycetes</taxon>
        <taxon>Micrococcales</taxon>
        <taxon>Dermacoccaceae</taxon>
        <taxon>Luteipulveratus</taxon>
    </lineage>
</organism>
<feature type="region of interest" description="Disordered" evidence="1">
    <location>
        <begin position="266"/>
        <end position="289"/>
    </location>
</feature>
<sequence>MGWFFPQVPIARIAWLRRLVYAVVLLDVLVLTAFPIGHGNVPAELYKPLPFRELLHLPAPSPVYVQVLRVVIVLSALVALSGRLPRLAGWVCAIGMLDWLSNAYSYSKINHDHFALVVALCVLPLVGRVAVSDRRTSESAGWTLRIIQVAVVATYFLAAIAKVLDAGWGWGSSAVLVWALTRRGSALSEWLVGMPWLTQVFQWSVFVAEFASPVMLWLRGRALYAVVAFWLFFHLSTFLLLSIHFLPTVVCLLAFLPLERLTRSDPRDPGLEDPPVDAPTGRTWRRAQV</sequence>
<dbReference type="Proteomes" id="UP001528912">
    <property type="component" value="Unassembled WGS sequence"/>
</dbReference>
<evidence type="ECO:0000313" key="3">
    <source>
        <dbReference type="EMBL" id="MDF8266344.1"/>
    </source>
</evidence>
<gene>
    <name evidence="3" type="ORF">P4R38_19005</name>
</gene>
<name>A0ABT6CBS0_9MICO</name>
<dbReference type="RefSeq" id="WP_277193534.1">
    <property type="nucleotide sequence ID" value="NZ_JAROAV010000054.1"/>
</dbReference>
<feature type="transmembrane region" description="Helical" evidence="2">
    <location>
        <begin position="113"/>
        <end position="131"/>
    </location>
</feature>
<feature type="transmembrane region" description="Helical" evidence="2">
    <location>
        <begin position="230"/>
        <end position="256"/>
    </location>
</feature>
<accession>A0ABT6CBS0</accession>
<feature type="transmembrane region" description="Helical" evidence="2">
    <location>
        <begin position="61"/>
        <end position="80"/>
    </location>
</feature>
<dbReference type="EMBL" id="JAROAV010000054">
    <property type="protein sequence ID" value="MDF8266344.1"/>
    <property type="molecule type" value="Genomic_DNA"/>
</dbReference>
<keyword evidence="2" id="KW-0812">Transmembrane</keyword>
<keyword evidence="2" id="KW-0472">Membrane</keyword>
<protein>
    <submittedName>
        <fullName evidence="3">HTTM domain-containing protein</fullName>
    </submittedName>
</protein>
<feature type="transmembrane region" description="Helical" evidence="2">
    <location>
        <begin position="87"/>
        <end position="107"/>
    </location>
</feature>
<keyword evidence="4" id="KW-1185">Reference proteome</keyword>
<proteinExistence type="predicted"/>
<evidence type="ECO:0000313" key="4">
    <source>
        <dbReference type="Proteomes" id="UP001528912"/>
    </source>
</evidence>
<feature type="transmembrane region" description="Helical" evidence="2">
    <location>
        <begin position="20"/>
        <end position="41"/>
    </location>
</feature>
<feature type="transmembrane region" description="Helical" evidence="2">
    <location>
        <begin position="143"/>
        <end position="164"/>
    </location>
</feature>
<keyword evidence="2" id="KW-1133">Transmembrane helix</keyword>
<evidence type="ECO:0000256" key="1">
    <source>
        <dbReference type="SAM" id="MobiDB-lite"/>
    </source>
</evidence>
<feature type="transmembrane region" description="Helical" evidence="2">
    <location>
        <begin position="200"/>
        <end position="218"/>
    </location>
</feature>